<dbReference type="OrthoDB" id="467782at2"/>
<accession>A0A2K8T258</accession>
<organism evidence="1 2">
    <name type="scientific">Nostoc flagelliforme CCNUN1</name>
    <dbReference type="NCBI Taxonomy" id="2038116"/>
    <lineage>
        <taxon>Bacteria</taxon>
        <taxon>Bacillati</taxon>
        <taxon>Cyanobacteriota</taxon>
        <taxon>Cyanophyceae</taxon>
        <taxon>Nostocales</taxon>
        <taxon>Nostocaceae</taxon>
        <taxon>Nostoc</taxon>
    </lineage>
</organism>
<dbReference type="SUPFAM" id="SSF69318">
    <property type="entry name" value="Integrin alpha N-terminal domain"/>
    <property type="match status" value="1"/>
</dbReference>
<dbReference type="RefSeq" id="WP_100901600.1">
    <property type="nucleotide sequence ID" value="NZ_CAWNNC010000001.1"/>
</dbReference>
<dbReference type="InterPro" id="IPR028994">
    <property type="entry name" value="Integrin_alpha_N"/>
</dbReference>
<gene>
    <name evidence="1" type="ORF">COO91_07128</name>
</gene>
<protein>
    <submittedName>
        <fullName evidence="1">Ca2+-binding protein, RTX toxin-related</fullName>
    </submittedName>
</protein>
<evidence type="ECO:0000313" key="1">
    <source>
        <dbReference type="EMBL" id="AUB41085.1"/>
    </source>
</evidence>
<dbReference type="Proteomes" id="UP000232003">
    <property type="component" value="Chromosome"/>
</dbReference>
<dbReference type="AlphaFoldDB" id="A0A2K8T258"/>
<reference evidence="1 2" key="1">
    <citation type="submission" date="2017-11" db="EMBL/GenBank/DDBJ databases">
        <title>Complete genome of a free-living desiccation-tolerant cyanobacterium and its photosynthetic adaptation to extreme terrestrial habitat.</title>
        <authorList>
            <person name="Shang J."/>
        </authorList>
    </citation>
    <scope>NUCLEOTIDE SEQUENCE [LARGE SCALE GENOMIC DNA]</scope>
    <source>
        <strain evidence="1 2">CCNUN1</strain>
    </source>
</reference>
<keyword evidence="2" id="KW-1185">Reference proteome</keyword>
<proteinExistence type="predicted"/>
<dbReference type="EMBL" id="CP024785">
    <property type="protein sequence ID" value="AUB41085.1"/>
    <property type="molecule type" value="Genomic_DNA"/>
</dbReference>
<dbReference type="KEGG" id="nfl:COO91_07128"/>
<name>A0A2K8T258_9NOSO</name>
<evidence type="ECO:0000313" key="2">
    <source>
        <dbReference type="Proteomes" id="UP000232003"/>
    </source>
</evidence>
<sequence length="325" mass="36630">MVRITTDFVGDFRDNTQYVTEDVNRDGAADLIEVWQDGGVFKSTSWLNNTQGLFNKGVLTDFVGDFRDNTQYVTGDVNRDRYGDLIEVWQDGGVFKSTSWLNNRQGLFNKGVATDFVGDFRDNTQYVTGDVNRDGATDLIEVWQDGGVFKSTSWLNNTQGLFNTGVVTDFVGDFRDNTQYLTGDVNRDGYSDLIEVWQDGGVFKSTSWFNNRQGLFNTGVVTDFVGDFRDNTQYLTGDVNRDGYDDLIEVWQDGEVFKSTSWFNNTQGLFNTGVVTDFVGDFRDNTQYLTGDVNRDGYSDLIEVWQNGGVYSSTSFLNNGQGSFI</sequence>